<organism evidence="1 2">
    <name type="scientific">Heliocybe sulcata</name>
    <dbReference type="NCBI Taxonomy" id="5364"/>
    <lineage>
        <taxon>Eukaryota</taxon>
        <taxon>Fungi</taxon>
        <taxon>Dikarya</taxon>
        <taxon>Basidiomycota</taxon>
        <taxon>Agaricomycotina</taxon>
        <taxon>Agaricomycetes</taxon>
        <taxon>Gloeophyllales</taxon>
        <taxon>Gloeophyllaceae</taxon>
        <taxon>Heliocybe</taxon>
    </lineage>
</organism>
<protein>
    <recommendedName>
        <fullName evidence="3">Osmotin, thaumatin-like protein</fullName>
    </recommendedName>
</protein>
<evidence type="ECO:0008006" key="3">
    <source>
        <dbReference type="Google" id="ProtNLM"/>
    </source>
</evidence>
<proteinExistence type="predicted"/>
<reference evidence="1 2" key="1">
    <citation type="journal article" date="2019" name="Nat. Ecol. Evol.">
        <title>Megaphylogeny resolves global patterns of mushroom evolution.</title>
        <authorList>
            <person name="Varga T."/>
            <person name="Krizsan K."/>
            <person name="Foldi C."/>
            <person name="Dima B."/>
            <person name="Sanchez-Garcia M."/>
            <person name="Sanchez-Ramirez S."/>
            <person name="Szollosi G.J."/>
            <person name="Szarkandi J.G."/>
            <person name="Papp V."/>
            <person name="Albert L."/>
            <person name="Andreopoulos W."/>
            <person name="Angelini C."/>
            <person name="Antonin V."/>
            <person name="Barry K.W."/>
            <person name="Bougher N.L."/>
            <person name="Buchanan P."/>
            <person name="Buyck B."/>
            <person name="Bense V."/>
            <person name="Catcheside P."/>
            <person name="Chovatia M."/>
            <person name="Cooper J."/>
            <person name="Damon W."/>
            <person name="Desjardin D."/>
            <person name="Finy P."/>
            <person name="Geml J."/>
            <person name="Haridas S."/>
            <person name="Hughes K."/>
            <person name="Justo A."/>
            <person name="Karasinski D."/>
            <person name="Kautmanova I."/>
            <person name="Kiss B."/>
            <person name="Kocsube S."/>
            <person name="Kotiranta H."/>
            <person name="LaButti K.M."/>
            <person name="Lechner B.E."/>
            <person name="Liimatainen K."/>
            <person name="Lipzen A."/>
            <person name="Lukacs Z."/>
            <person name="Mihaltcheva S."/>
            <person name="Morgado L.N."/>
            <person name="Niskanen T."/>
            <person name="Noordeloos M.E."/>
            <person name="Ohm R.A."/>
            <person name="Ortiz-Santana B."/>
            <person name="Ovrebo C."/>
            <person name="Racz N."/>
            <person name="Riley R."/>
            <person name="Savchenko A."/>
            <person name="Shiryaev A."/>
            <person name="Soop K."/>
            <person name="Spirin V."/>
            <person name="Szebenyi C."/>
            <person name="Tomsovsky M."/>
            <person name="Tulloss R.E."/>
            <person name="Uehling J."/>
            <person name="Grigoriev I.V."/>
            <person name="Vagvolgyi C."/>
            <person name="Papp T."/>
            <person name="Martin F.M."/>
            <person name="Miettinen O."/>
            <person name="Hibbett D.S."/>
            <person name="Nagy L.G."/>
        </authorList>
    </citation>
    <scope>NUCLEOTIDE SEQUENCE [LARGE SCALE GENOMIC DNA]</scope>
    <source>
        <strain evidence="1 2">OMC1185</strain>
    </source>
</reference>
<dbReference type="Proteomes" id="UP000305948">
    <property type="component" value="Unassembled WGS sequence"/>
</dbReference>
<dbReference type="AlphaFoldDB" id="A0A5C3N9T5"/>
<accession>A0A5C3N9T5</accession>
<evidence type="ECO:0000313" key="2">
    <source>
        <dbReference type="Proteomes" id="UP000305948"/>
    </source>
</evidence>
<gene>
    <name evidence="1" type="ORF">OE88DRAFT_1643517</name>
</gene>
<sequence>MSDDRERPTLAMGRSAEFLRAQRLSTHNLIVHNKCTSPIDLKISDDAAWARANYTGPTPTSMAPDAHQTLVVPEAWAGHLWAETGSCGAGGTHCTYTQIILDTDVSIAPNVYFPQRYNVNAIETRIIGCDAAICASADCDAAASSGTCGQIGAVAVYDRYPEWCIVWDT</sequence>
<dbReference type="OrthoDB" id="430315at2759"/>
<evidence type="ECO:0000313" key="1">
    <source>
        <dbReference type="EMBL" id="TFK52728.1"/>
    </source>
</evidence>
<name>A0A5C3N9T5_9AGAM</name>
<dbReference type="EMBL" id="ML213508">
    <property type="protein sequence ID" value="TFK52728.1"/>
    <property type="molecule type" value="Genomic_DNA"/>
</dbReference>
<keyword evidence="2" id="KW-1185">Reference proteome</keyword>